<keyword evidence="3" id="KW-1185">Reference proteome</keyword>
<reference evidence="3" key="1">
    <citation type="journal article" date="2019" name="Int. J. Syst. Evol. Microbiol.">
        <title>The Global Catalogue of Microorganisms (GCM) 10K type strain sequencing project: providing services to taxonomists for standard genome sequencing and annotation.</title>
        <authorList>
            <consortium name="The Broad Institute Genomics Platform"/>
            <consortium name="The Broad Institute Genome Sequencing Center for Infectious Disease"/>
            <person name="Wu L."/>
            <person name="Ma J."/>
        </authorList>
    </citation>
    <scope>NUCLEOTIDE SEQUENCE [LARGE SCALE GENOMIC DNA]</scope>
    <source>
        <strain evidence="3">CGMCC 4.7319</strain>
    </source>
</reference>
<feature type="domain" description="Helix-turn-helix" evidence="1">
    <location>
        <begin position="9"/>
        <end position="55"/>
    </location>
</feature>
<dbReference type="InterPro" id="IPR045745">
    <property type="entry name" value="HTH_58_Actinobacteria-type"/>
</dbReference>
<evidence type="ECO:0000313" key="3">
    <source>
        <dbReference type="Proteomes" id="UP000597656"/>
    </source>
</evidence>
<evidence type="ECO:0000259" key="1">
    <source>
        <dbReference type="Pfam" id="PF19575"/>
    </source>
</evidence>
<dbReference type="RefSeq" id="WP_189160624.1">
    <property type="nucleotide sequence ID" value="NZ_BMNC01000030.1"/>
</dbReference>
<protein>
    <recommendedName>
        <fullName evidence="1">Helix-turn-helix domain-containing protein</fullName>
    </recommendedName>
</protein>
<dbReference type="Gene3D" id="1.10.10.60">
    <property type="entry name" value="Homeodomain-like"/>
    <property type="match status" value="1"/>
</dbReference>
<proteinExistence type="predicted"/>
<dbReference type="EMBL" id="BMNC01000030">
    <property type="protein sequence ID" value="GGN29271.1"/>
    <property type="molecule type" value="Genomic_DNA"/>
</dbReference>
<dbReference type="Pfam" id="PF19575">
    <property type="entry name" value="HTH_58"/>
    <property type="match status" value="2"/>
</dbReference>
<name>A0ABQ2IVZ2_9PSEU</name>
<sequence>MSDGYPPLRGKQRWQVAAAVAERFTRDGVSIRELAAEFYRRPCTVRRLLIEAGVEAYDGACVGPSDAEIAAALASRYRGGASVETLSNDTGIDPRAVRRLLGHAGVAVPRRQHRPPCETDQLVDQYEAGASLRQIAADTGSNYGTVRRLLLAAGVSLRVSGKTSADE</sequence>
<evidence type="ECO:0000313" key="2">
    <source>
        <dbReference type="EMBL" id="GGN29271.1"/>
    </source>
</evidence>
<gene>
    <name evidence="2" type="ORF">GCM10011609_86160</name>
</gene>
<organism evidence="2 3">
    <name type="scientific">Lentzea pudingi</name>
    <dbReference type="NCBI Taxonomy" id="1789439"/>
    <lineage>
        <taxon>Bacteria</taxon>
        <taxon>Bacillati</taxon>
        <taxon>Actinomycetota</taxon>
        <taxon>Actinomycetes</taxon>
        <taxon>Pseudonocardiales</taxon>
        <taxon>Pseudonocardiaceae</taxon>
        <taxon>Lentzea</taxon>
    </lineage>
</organism>
<accession>A0ABQ2IVZ2</accession>
<comment type="caution">
    <text evidence="2">The sequence shown here is derived from an EMBL/GenBank/DDBJ whole genome shotgun (WGS) entry which is preliminary data.</text>
</comment>
<dbReference type="Proteomes" id="UP000597656">
    <property type="component" value="Unassembled WGS sequence"/>
</dbReference>
<feature type="domain" description="Helix-turn-helix" evidence="1">
    <location>
        <begin position="120"/>
        <end position="162"/>
    </location>
</feature>